<comment type="caution">
    <text evidence="8">The sequence shown here is derived from an EMBL/GenBank/DDBJ whole genome shotgun (WGS) entry which is preliminary data.</text>
</comment>
<dbReference type="PANTHER" id="PTHR21198">
    <property type="entry name" value="GLUTAMATE RACEMASE"/>
    <property type="match status" value="1"/>
</dbReference>
<feature type="binding site" evidence="7">
    <location>
        <begin position="43"/>
        <end position="44"/>
    </location>
    <ligand>
        <name>substrate</name>
    </ligand>
</feature>
<dbReference type="InterPro" id="IPR015942">
    <property type="entry name" value="Asp/Glu/hydantoin_racemase"/>
</dbReference>
<dbReference type="Gene3D" id="3.40.50.1860">
    <property type="match status" value="2"/>
</dbReference>
<dbReference type="RefSeq" id="WP_021687467.1">
    <property type="nucleotide sequence ID" value="NZ_KI260567.1"/>
</dbReference>
<evidence type="ECO:0000313" key="9">
    <source>
        <dbReference type="Proteomes" id="UP000016649"/>
    </source>
</evidence>
<dbReference type="InterPro" id="IPR001920">
    <property type="entry name" value="Asp/Glu_race"/>
</dbReference>
<proteinExistence type="inferred from homology"/>
<comment type="pathway">
    <text evidence="7">Cell wall biogenesis; peptidoglycan biosynthesis.</text>
</comment>
<feature type="active site" description="Proton donor/acceptor" evidence="7">
    <location>
        <position position="75"/>
    </location>
</feature>
<evidence type="ECO:0000256" key="1">
    <source>
        <dbReference type="ARBA" id="ARBA00001602"/>
    </source>
</evidence>
<evidence type="ECO:0000256" key="6">
    <source>
        <dbReference type="ARBA" id="ARBA00023316"/>
    </source>
</evidence>
<comment type="function">
    <text evidence="7">Provides the (R)-glutamate required for cell wall biosynthesis.</text>
</comment>
<protein>
    <recommendedName>
        <fullName evidence="2 7">Glutamate racemase</fullName>
        <ecNumber evidence="2 7">5.1.1.3</ecNumber>
    </recommendedName>
</protein>
<reference evidence="8 9" key="1">
    <citation type="submission" date="2013-08" db="EMBL/GenBank/DDBJ databases">
        <authorList>
            <person name="Weinstock G."/>
            <person name="Sodergren E."/>
            <person name="Wylie T."/>
            <person name="Fulton L."/>
            <person name="Fulton R."/>
            <person name="Fronick C."/>
            <person name="O'Laughlin M."/>
            <person name="Godfrey J."/>
            <person name="Miner T."/>
            <person name="Herter B."/>
            <person name="Appelbaum E."/>
            <person name="Cordes M."/>
            <person name="Lek S."/>
            <person name="Wollam A."/>
            <person name="Pepin K.H."/>
            <person name="Palsikar V.B."/>
            <person name="Mitreva M."/>
            <person name="Wilson R.K."/>
        </authorList>
    </citation>
    <scope>NUCLEOTIDE SEQUENCE [LARGE SCALE GENOMIC DNA]</scope>
    <source>
        <strain evidence="8 9">ATCC 700332</strain>
    </source>
</reference>
<dbReference type="EMBL" id="AWVH01000031">
    <property type="protein sequence ID" value="ERJ93036.1"/>
    <property type="molecule type" value="Genomic_DNA"/>
</dbReference>
<organism evidence="8 9">
    <name type="scientific">Treponema lecithinolyticum ATCC 700332</name>
    <dbReference type="NCBI Taxonomy" id="1321815"/>
    <lineage>
        <taxon>Bacteria</taxon>
        <taxon>Pseudomonadati</taxon>
        <taxon>Spirochaetota</taxon>
        <taxon>Spirochaetia</taxon>
        <taxon>Spirochaetales</taxon>
        <taxon>Treponemataceae</taxon>
        <taxon>Treponema</taxon>
    </lineage>
</organism>
<keyword evidence="9" id="KW-1185">Reference proteome</keyword>
<comment type="catalytic activity">
    <reaction evidence="1 7">
        <text>L-glutamate = D-glutamate</text>
        <dbReference type="Rhea" id="RHEA:12813"/>
        <dbReference type="ChEBI" id="CHEBI:29985"/>
        <dbReference type="ChEBI" id="CHEBI:29986"/>
        <dbReference type="EC" id="5.1.1.3"/>
    </reaction>
</comment>
<sequence>MSFAADFVFFDSGTGGIPYMLYLKQKSPHSSCVYVADTKNFPYGEKSGGEIVRCASDTVHLILRRFVPRAFVVACNTLSVTALEQLRAAFPAVPFVGTVPAIKQAAAVSKNRRIGLLATQRTVDEPYTAELAQRFASDCTLIKRADPALIEFIEHDFFTASEADKKAAVKPAVNFFLENGTDTIILGCTHFLHIADVIAQEAGKEVQVVDSKEGVVNQALRVAPADSAVHCKAGSTDCTFFISGPSGIDEAPYKVLSKKLGIPYGGILAEYNV</sequence>
<dbReference type="Pfam" id="PF01177">
    <property type="entry name" value="Asp_Glu_race"/>
    <property type="match status" value="1"/>
</dbReference>
<dbReference type="HAMAP" id="MF_00258">
    <property type="entry name" value="Glu_racemase"/>
    <property type="match status" value="1"/>
</dbReference>
<keyword evidence="4 7" id="KW-0573">Peptidoglycan synthesis</keyword>
<dbReference type="PANTHER" id="PTHR21198:SF3">
    <property type="entry name" value="GLUTAMATE RACEMASE"/>
    <property type="match status" value="1"/>
</dbReference>
<dbReference type="EC" id="5.1.1.3" evidence="2 7"/>
<evidence type="ECO:0000256" key="3">
    <source>
        <dbReference type="ARBA" id="ARBA00022960"/>
    </source>
</evidence>
<feature type="binding site" evidence="7">
    <location>
        <begin position="11"/>
        <end position="12"/>
    </location>
    <ligand>
        <name>substrate</name>
    </ligand>
</feature>
<feature type="binding site" evidence="7">
    <location>
        <begin position="76"/>
        <end position="77"/>
    </location>
    <ligand>
        <name>substrate</name>
    </ligand>
</feature>
<keyword evidence="5 7" id="KW-0413">Isomerase</keyword>
<feature type="active site" description="Proton donor/acceptor" evidence="7">
    <location>
        <position position="188"/>
    </location>
</feature>
<dbReference type="NCBIfam" id="TIGR00067">
    <property type="entry name" value="glut_race"/>
    <property type="match status" value="1"/>
</dbReference>
<dbReference type="Proteomes" id="UP000016649">
    <property type="component" value="Unassembled WGS sequence"/>
</dbReference>
<name>A0ABN0NYF9_TRELE</name>
<evidence type="ECO:0000256" key="4">
    <source>
        <dbReference type="ARBA" id="ARBA00022984"/>
    </source>
</evidence>
<feature type="binding site" evidence="7">
    <location>
        <begin position="189"/>
        <end position="190"/>
    </location>
    <ligand>
        <name>substrate</name>
    </ligand>
</feature>
<dbReference type="InterPro" id="IPR004391">
    <property type="entry name" value="Glu_race"/>
</dbReference>
<keyword evidence="6 7" id="KW-0961">Cell wall biogenesis/degradation</keyword>
<evidence type="ECO:0000256" key="7">
    <source>
        <dbReference type="HAMAP-Rule" id="MF_00258"/>
    </source>
</evidence>
<comment type="similarity">
    <text evidence="7">Belongs to the aspartate/glutamate racemases family.</text>
</comment>
<evidence type="ECO:0000256" key="5">
    <source>
        <dbReference type="ARBA" id="ARBA00023235"/>
    </source>
</evidence>
<gene>
    <name evidence="7" type="primary">murI</name>
    <name evidence="8" type="ORF">HMPREF9193_01258</name>
</gene>
<keyword evidence="3 7" id="KW-0133">Cell shape</keyword>
<evidence type="ECO:0000313" key="8">
    <source>
        <dbReference type="EMBL" id="ERJ93036.1"/>
    </source>
</evidence>
<dbReference type="SUPFAM" id="SSF53681">
    <property type="entry name" value="Aspartate/glutamate racemase"/>
    <property type="match status" value="2"/>
</dbReference>
<evidence type="ECO:0000256" key="2">
    <source>
        <dbReference type="ARBA" id="ARBA00013090"/>
    </source>
</evidence>
<accession>A0ABN0NYF9</accession>